<evidence type="ECO:0000313" key="2">
    <source>
        <dbReference type="EMBL" id="CEO94937.1"/>
    </source>
</evidence>
<dbReference type="EMBL" id="CDSF01000002">
    <property type="protein sequence ID" value="CEO94937.1"/>
    <property type="molecule type" value="Genomic_DNA"/>
</dbReference>
<dbReference type="AlphaFoldDB" id="A0A0G4IIK7"/>
<feature type="region of interest" description="Disordered" evidence="1">
    <location>
        <begin position="1"/>
        <end position="22"/>
    </location>
</feature>
<dbReference type="Proteomes" id="UP000039324">
    <property type="component" value="Unassembled WGS sequence"/>
</dbReference>
<organism evidence="2 3">
    <name type="scientific">Plasmodiophora brassicae</name>
    <name type="common">Clubroot disease agent</name>
    <dbReference type="NCBI Taxonomy" id="37360"/>
    <lineage>
        <taxon>Eukaryota</taxon>
        <taxon>Sar</taxon>
        <taxon>Rhizaria</taxon>
        <taxon>Endomyxa</taxon>
        <taxon>Phytomyxea</taxon>
        <taxon>Plasmodiophorida</taxon>
        <taxon>Plasmodiophoridae</taxon>
        <taxon>Plasmodiophora</taxon>
    </lineage>
</organism>
<evidence type="ECO:0000256" key="1">
    <source>
        <dbReference type="SAM" id="MobiDB-lite"/>
    </source>
</evidence>
<proteinExistence type="predicted"/>
<gene>
    <name evidence="2" type="ORF">PBRA_003750</name>
</gene>
<protein>
    <submittedName>
        <fullName evidence="2">Uncharacterized protein</fullName>
    </submittedName>
</protein>
<evidence type="ECO:0000313" key="3">
    <source>
        <dbReference type="Proteomes" id="UP000039324"/>
    </source>
</evidence>
<keyword evidence="3" id="KW-1185">Reference proteome</keyword>
<accession>A0A0G4IIK7</accession>
<name>A0A0G4IIK7_PLABS</name>
<reference evidence="2 3" key="1">
    <citation type="submission" date="2015-02" db="EMBL/GenBank/DDBJ databases">
        <authorList>
            <person name="Chooi Y.-H."/>
        </authorList>
    </citation>
    <scope>NUCLEOTIDE SEQUENCE [LARGE SCALE GENOMIC DNA]</scope>
    <source>
        <strain evidence="2">E3</strain>
    </source>
</reference>
<sequence length="131" mass="15177">MIRFRTNPRYRPMGSSSNSPTSWRNMAMSRQLASRRKWLKNTLPKGSWRIASSVSLTRIWATSALLTSGTVNAISTWPCWRNANSTSSRWTAATLNVVYNVDRWLYWYTSGLLNRRRTGCDDFPTVELYCE</sequence>